<reference evidence="1 2" key="1">
    <citation type="submission" date="2022-02" db="EMBL/GenBank/DDBJ databases">
        <authorList>
            <person name="Min J."/>
        </authorList>
    </citation>
    <scope>NUCLEOTIDE SEQUENCE [LARGE SCALE GENOMIC DNA]</scope>
    <source>
        <strain evidence="1 2">GR10-1</strain>
    </source>
</reference>
<proteinExistence type="predicted"/>
<name>A0ABS9SDP1_9BACT</name>
<dbReference type="PROSITE" id="PS51257">
    <property type="entry name" value="PROKAR_LIPOPROTEIN"/>
    <property type="match status" value="1"/>
</dbReference>
<protein>
    <submittedName>
        <fullName evidence="1">DUF4961 domain-containing protein</fullName>
    </submittedName>
</protein>
<accession>A0ABS9SDP1</accession>
<dbReference type="EMBL" id="JAKWBL010000001">
    <property type="protein sequence ID" value="MCH5596477.1"/>
    <property type="molecule type" value="Genomic_DNA"/>
</dbReference>
<organism evidence="1 2">
    <name type="scientific">Niabella ginsengisoli</name>
    <dbReference type="NCBI Taxonomy" id="522298"/>
    <lineage>
        <taxon>Bacteria</taxon>
        <taxon>Pseudomonadati</taxon>
        <taxon>Bacteroidota</taxon>
        <taxon>Chitinophagia</taxon>
        <taxon>Chitinophagales</taxon>
        <taxon>Chitinophagaceae</taxon>
        <taxon>Niabella</taxon>
    </lineage>
</organism>
<dbReference type="Pfam" id="PF16328">
    <property type="entry name" value="DUF4961"/>
    <property type="match status" value="1"/>
</dbReference>
<dbReference type="InterPro" id="IPR032522">
    <property type="entry name" value="DUF4961"/>
</dbReference>
<evidence type="ECO:0000313" key="2">
    <source>
        <dbReference type="Proteomes" id="UP001202248"/>
    </source>
</evidence>
<sequence>MRVKFFKRRNFWKFFSVVVLLALIVACSTDIVSIDQPASINANETLTSIMNCKIDVGGTNPNKTLVIGFLVPKSWQASKNTSVFYTCTALSANNEKMSLMPASERETTSQLPWADALMQDKRYALMGNLINDLEWVVFRSTKTYDVNQSITFEVKVVTKVGEQNMLVNLAYFVGNTSNGLEAPGNDKYHDGKYARLTVENGTGDLIDFVNPQIAMMELAKSTDNDIQTIFYDGDLLPTPLSDESGSFYVRRDTQVMAKQLSCVRQMRRASLNLHPALKSIDLIFGHGLFRFNRKSDTYQNGIFLNECDRHDKGWIRRKLVSFRSV</sequence>
<gene>
    <name evidence="1" type="ORF">MKP09_00315</name>
</gene>
<evidence type="ECO:0000313" key="1">
    <source>
        <dbReference type="EMBL" id="MCH5596477.1"/>
    </source>
</evidence>
<keyword evidence="2" id="KW-1185">Reference proteome</keyword>
<dbReference type="RefSeq" id="WP_240825348.1">
    <property type="nucleotide sequence ID" value="NZ_JAKWBL010000001.1"/>
</dbReference>
<comment type="caution">
    <text evidence="1">The sequence shown here is derived from an EMBL/GenBank/DDBJ whole genome shotgun (WGS) entry which is preliminary data.</text>
</comment>
<dbReference type="Proteomes" id="UP001202248">
    <property type="component" value="Unassembled WGS sequence"/>
</dbReference>